<feature type="compositionally biased region" description="Basic and acidic residues" evidence="1">
    <location>
        <begin position="119"/>
        <end position="136"/>
    </location>
</feature>
<sequence>CDCSRALENRQGGVVPIDRYKEWREVEEEWSSDTLLSSGAVRRCTGAGGGTKRGREERTTAAIVHRHQTFVDSSPEREPEATTTTNLLVDAPEPNRRPRQEPIPGPSGSEKPFPGLRKPGTEDERFLQRDATHSESDNDVMASQEPVEMETSSSGVAAEHEERVVESRPAGRKKDPPSWKRNQWKTCRSSGQEYTIVKGLQVRARKVQPRTCKFNCPRGCWRWTEEERQFCHDAYCGIKQDQAKRQAILALITKVGLKDQGTRNRQTFHLMKGGEKTKVCRS</sequence>
<dbReference type="EMBL" id="OB671850">
    <property type="protein sequence ID" value="CAD7235239.1"/>
    <property type="molecule type" value="Genomic_DNA"/>
</dbReference>
<dbReference type="OrthoDB" id="434783at2759"/>
<feature type="non-terminal residue" evidence="2">
    <location>
        <position position="282"/>
    </location>
</feature>
<evidence type="ECO:0000313" key="2">
    <source>
        <dbReference type="EMBL" id="CAD7235239.1"/>
    </source>
</evidence>
<organism evidence="2">
    <name type="scientific">Cyprideis torosa</name>
    <dbReference type="NCBI Taxonomy" id="163714"/>
    <lineage>
        <taxon>Eukaryota</taxon>
        <taxon>Metazoa</taxon>
        <taxon>Ecdysozoa</taxon>
        <taxon>Arthropoda</taxon>
        <taxon>Crustacea</taxon>
        <taxon>Oligostraca</taxon>
        <taxon>Ostracoda</taxon>
        <taxon>Podocopa</taxon>
        <taxon>Podocopida</taxon>
        <taxon>Cytherocopina</taxon>
        <taxon>Cytheroidea</taxon>
        <taxon>Cytherideidae</taxon>
        <taxon>Cyprideis</taxon>
    </lineage>
</organism>
<feature type="region of interest" description="Disordered" evidence="1">
    <location>
        <begin position="41"/>
        <end position="185"/>
    </location>
</feature>
<name>A0A7R8ZSE7_9CRUS</name>
<dbReference type="AlphaFoldDB" id="A0A7R8ZSE7"/>
<accession>A0A7R8ZSE7</accession>
<protein>
    <submittedName>
        <fullName evidence="2">Uncharacterized protein</fullName>
    </submittedName>
</protein>
<gene>
    <name evidence="2" type="ORF">CTOB1V02_LOCUS13055</name>
</gene>
<proteinExistence type="predicted"/>
<evidence type="ECO:0000256" key="1">
    <source>
        <dbReference type="SAM" id="MobiDB-lite"/>
    </source>
</evidence>
<reference evidence="2" key="1">
    <citation type="submission" date="2020-11" db="EMBL/GenBank/DDBJ databases">
        <authorList>
            <person name="Tran Van P."/>
        </authorList>
    </citation>
    <scope>NUCLEOTIDE SEQUENCE</scope>
</reference>